<proteinExistence type="predicted"/>
<dbReference type="InterPro" id="IPR011008">
    <property type="entry name" value="Dimeric_a/b-barrel"/>
</dbReference>
<dbReference type="RefSeq" id="WP_217998464.1">
    <property type="nucleotide sequence ID" value="NZ_BSRZ01000012.1"/>
</dbReference>
<dbReference type="Gene3D" id="3.30.70.100">
    <property type="match status" value="1"/>
</dbReference>
<accession>A0A9W6UYC1</accession>
<evidence type="ECO:0000259" key="1">
    <source>
        <dbReference type="PROSITE" id="PS51725"/>
    </source>
</evidence>
<evidence type="ECO:0000313" key="3">
    <source>
        <dbReference type="Proteomes" id="UP001165124"/>
    </source>
</evidence>
<feature type="domain" description="ABM" evidence="1">
    <location>
        <begin position="22"/>
        <end position="110"/>
    </location>
</feature>
<protein>
    <recommendedName>
        <fullName evidence="1">ABM domain-containing protein</fullName>
    </recommendedName>
</protein>
<dbReference type="Proteomes" id="UP001165124">
    <property type="component" value="Unassembled WGS sequence"/>
</dbReference>
<evidence type="ECO:0000313" key="2">
    <source>
        <dbReference type="EMBL" id="GLW66077.1"/>
    </source>
</evidence>
<dbReference type="PROSITE" id="PS51725">
    <property type="entry name" value="ABM"/>
    <property type="match status" value="1"/>
</dbReference>
<dbReference type="SUPFAM" id="SSF54909">
    <property type="entry name" value="Dimeric alpha+beta barrel"/>
    <property type="match status" value="1"/>
</dbReference>
<organism evidence="2 3">
    <name type="scientific">Actinomadura rubrobrunea</name>
    <dbReference type="NCBI Taxonomy" id="115335"/>
    <lineage>
        <taxon>Bacteria</taxon>
        <taxon>Bacillati</taxon>
        <taxon>Actinomycetota</taxon>
        <taxon>Actinomycetes</taxon>
        <taxon>Streptosporangiales</taxon>
        <taxon>Thermomonosporaceae</taxon>
        <taxon>Actinomadura</taxon>
    </lineage>
</organism>
<sequence>MSTTSRADMASTGCHDDSGTRYRVLFFIRVRPEDQEAFRRAYEQIRWDVARVPGHLRDQLCQSTQDPGEWLITSEWASEDAFLAWERDPAHREMVAPMIKYTTERQSLRFTVRATTEAAMA</sequence>
<reference evidence="2" key="1">
    <citation type="submission" date="2023-02" db="EMBL/GenBank/DDBJ databases">
        <title>Actinomadura rubrobrunea NBRC 14622.</title>
        <authorList>
            <person name="Ichikawa N."/>
            <person name="Sato H."/>
            <person name="Tonouchi N."/>
        </authorList>
    </citation>
    <scope>NUCLEOTIDE SEQUENCE</scope>
    <source>
        <strain evidence="2">NBRC 14622</strain>
    </source>
</reference>
<dbReference type="Pfam" id="PF03992">
    <property type="entry name" value="ABM"/>
    <property type="match status" value="1"/>
</dbReference>
<comment type="caution">
    <text evidence="2">The sequence shown here is derived from an EMBL/GenBank/DDBJ whole genome shotgun (WGS) entry which is preliminary data.</text>
</comment>
<dbReference type="AlphaFoldDB" id="A0A9W6UYC1"/>
<keyword evidence="3" id="KW-1185">Reference proteome</keyword>
<gene>
    <name evidence="2" type="ORF">Arub01_43210</name>
</gene>
<dbReference type="InterPro" id="IPR007138">
    <property type="entry name" value="ABM_dom"/>
</dbReference>
<dbReference type="EMBL" id="BSRZ01000012">
    <property type="protein sequence ID" value="GLW66077.1"/>
    <property type="molecule type" value="Genomic_DNA"/>
</dbReference>
<name>A0A9W6UYC1_9ACTN</name>